<evidence type="ECO:0000256" key="2">
    <source>
        <dbReference type="ARBA" id="ARBA00022816"/>
    </source>
</evidence>
<evidence type="ECO:0000256" key="7">
    <source>
        <dbReference type="RuleBase" id="RU365072"/>
    </source>
</evidence>
<protein>
    <recommendedName>
        <fullName evidence="7">Nuclear pore complex protein</fullName>
    </recommendedName>
</protein>
<feature type="region of interest" description="Disordered" evidence="8">
    <location>
        <begin position="21"/>
        <end position="104"/>
    </location>
</feature>
<comment type="function">
    <text evidence="7">Functions as a component of the nuclear pore complex (NPC).</text>
</comment>
<name>A0ABD3PUI4_9STRA</name>
<keyword evidence="4 7" id="KW-0811">Translocation</keyword>
<evidence type="ECO:0000313" key="10">
    <source>
        <dbReference type="Proteomes" id="UP001530400"/>
    </source>
</evidence>
<comment type="caution">
    <text evidence="9">The sequence shown here is derived from an EMBL/GenBank/DDBJ whole genome shotgun (WGS) entry which is preliminary data.</text>
</comment>
<evidence type="ECO:0000256" key="1">
    <source>
        <dbReference type="ARBA" id="ARBA00022448"/>
    </source>
</evidence>
<dbReference type="PANTHER" id="PTHR13003:SF2">
    <property type="entry name" value="NUCLEAR PORE COMPLEX PROTEIN NUP107"/>
    <property type="match status" value="1"/>
</dbReference>
<evidence type="ECO:0000256" key="4">
    <source>
        <dbReference type="ARBA" id="ARBA00023010"/>
    </source>
</evidence>
<dbReference type="Gene3D" id="1.20.190.50">
    <property type="match status" value="1"/>
</dbReference>
<comment type="similarity">
    <text evidence="7">Belongs to the nucleoporin Nup84/Nup107 family.</text>
</comment>
<evidence type="ECO:0000256" key="3">
    <source>
        <dbReference type="ARBA" id="ARBA00022927"/>
    </source>
</evidence>
<reference evidence="9 10" key="1">
    <citation type="submission" date="2024-10" db="EMBL/GenBank/DDBJ databases">
        <title>Updated reference genomes for cyclostephanoid diatoms.</title>
        <authorList>
            <person name="Roberts W.R."/>
            <person name="Alverson A.J."/>
        </authorList>
    </citation>
    <scope>NUCLEOTIDE SEQUENCE [LARGE SCALE GENOMIC DNA]</scope>
    <source>
        <strain evidence="9 10">AJA010-31</strain>
    </source>
</reference>
<evidence type="ECO:0000313" key="9">
    <source>
        <dbReference type="EMBL" id="KAL3789855.1"/>
    </source>
</evidence>
<comment type="subunit">
    <text evidence="7">Part of the nuclear pore complex (NPC).</text>
</comment>
<dbReference type="GO" id="GO:0017056">
    <property type="term" value="F:structural constituent of nuclear pore"/>
    <property type="evidence" value="ECO:0007669"/>
    <property type="project" value="UniProtKB-UniRule"/>
</dbReference>
<keyword evidence="6 7" id="KW-0539">Nucleus</keyword>
<dbReference type="GO" id="GO:0005643">
    <property type="term" value="C:nuclear pore"/>
    <property type="evidence" value="ECO:0007669"/>
    <property type="project" value="UniProtKB-SubCell"/>
</dbReference>
<accession>A0ABD3PUI4</accession>
<dbReference type="Proteomes" id="UP001530400">
    <property type="component" value="Unassembled WGS sequence"/>
</dbReference>
<keyword evidence="5 7" id="KW-0906">Nuclear pore complex</keyword>
<keyword evidence="3" id="KW-0653">Protein transport</keyword>
<proteinExistence type="inferred from homology"/>
<feature type="compositionally biased region" description="Low complexity" evidence="8">
    <location>
        <begin position="34"/>
        <end position="49"/>
    </location>
</feature>
<evidence type="ECO:0000256" key="8">
    <source>
        <dbReference type="SAM" id="MobiDB-lite"/>
    </source>
</evidence>
<evidence type="ECO:0000256" key="6">
    <source>
        <dbReference type="ARBA" id="ARBA00023242"/>
    </source>
</evidence>
<gene>
    <name evidence="9" type="ORF">ACHAWO_011661</name>
</gene>
<keyword evidence="10" id="KW-1185">Reference proteome</keyword>
<dbReference type="GO" id="GO:0051028">
    <property type="term" value="P:mRNA transport"/>
    <property type="evidence" value="ECO:0007669"/>
    <property type="project" value="UniProtKB-KW"/>
</dbReference>
<evidence type="ECO:0000256" key="5">
    <source>
        <dbReference type="ARBA" id="ARBA00023132"/>
    </source>
</evidence>
<keyword evidence="2" id="KW-0509">mRNA transport</keyword>
<dbReference type="GO" id="GO:0031965">
    <property type="term" value="C:nuclear membrane"/>
    <property type="evidence" value="ECO:0007669"/>
    <property type="project" value="UniProtKB-SubCell"/>
</dbReference>
<dbReference type="Pfam" id="PF04121">
    <property type="entry name" value="Nup84_Nup100"/>
    <property type="match status" value="1"/>
</dbReference>
<comment type="subcellular location">
    <subcellularLocation>
        <location evidence="7">Nucleus</location>
        <location evidence="7">Nuclear pore complex</location>
    </subcellularLocation>
    <subcellularLocation>
        <location evidence="7">Nucleus membrane</location>
    </subcellularLocation>
</comment>
<dbReference type="InterPro" id="IPR007252">
    <property type="entry name" value="Nup84/Nup107"/>
</dbReference>
<dbReference type="EMBL" id="JALLPJ020000513">
    <property type="protein sequence ID" value="KAL3789855.1"/>
    <property type="molecule type" value="Genomic_DNA"/>
</dbReference>
<organism evidence="9 10">
    <name type="scientific">Cyclotella atomus</name>
    <dbReference type="NCBI Taxonomy" id="382360"/>
    <lineage>
        <taxon>Eukaryota</taxon>
        <taxon>Sar</taxon>
        <taxon>Stramenopiles</taxon>
        <taxon>Ochrophyta</taxon>
        <taxon>Bacillariophyta</taxon>
        <taxon>Coscinodiscophyceae</taxon>
        <taxon>Thalassiosirophycidae</taxon>
        <taxon>Stephanodiscales</taxon>
        <taxon>Stephanodiscaceae</taxon>
        <taxon>Cyclotella</taxon>
    </lineage>
</organism>
<keyword evidence="7" id="KW-0472">Membrane</keyword>
<feature type="region of interest" description="Disordered" evidence="8">
    <location>
        <begin position="159"/>
        <end position="179"/>
    </location>
</feature>
<sequence length="1063" mass="118912">MASEQDDFGLTSYQAITTHLSQWGDASPAPPPSTSRKSARSSLSSSGTPFHDAYETAVDMDMMQSPETPARPVRGLGYDVDMEEDEETDRVSDKNKGGVETPMPVRYERALEESAHNDDDVQQQQQQQREPVFVDGVDPYQPYRDAFLSYLQNRQRISNLSSAEEESSSGLMRIDDGNQPITTEDSAALEDADMKFLDALSSICFSRSAELSTADCREGNLWDLMSSLRSRGLSSLFYGVNDESLPELTLNADPKEMLDASPAQVVNACLGNTQDKPASLPIERLNAALEWIQSCHHRKWQTMMSRDYVTSNDPLLPPPRRRTMWPSTLEAMKKNGSNTTTQNFYPDAPLLARSNSPTSSAVLPLDPSDESDDARLLRACFILIQAGRHEQAIQLTKDCGQPWRSIAWLGCEPLDEYGNGNPTRRLWKRTARKVLRQMMQTVHCGEGVSSRLQSAQAYECAILAILSEDVESASRNPAFCSWEDGVHAILSAERGLVEENVLLAHDDARADAVGEGCFPYAGMEGGNDVSLGGYDGDLGAALQKLNVWSVDKVREGSGDAFRNGMQAFLIGREALKEYIEEIASMALDLNEDDHPEILRFAVHLVLYVDTVLPEFAFQLRIPENRANVADSLREALLLKYANYLSSMRELWSYVPLYTSLMSDEHILATFSDFLLHVHNDQERQMLLGQARDFFHSGFDRCVLRIVVREMIQSDKETWLRGIGEDASPPGIAPADARMMRSVLWLCYYEEHHPDALVCANMLLRRFMIEAESDNYHTKKYLRASKYFVSQILPRDLVQSAGVQSEQMGETIAGYLSLQTMQNLQAEFLSIKHFLQAHTHYVNFLDVISKTSPCHQTESKTVKGASSYETEIAQKMERNAFRQKKTGLCKIVIEYATKASDALVTVLTVGGGWLVDQTLNGEDETDVSEEARSRADDLDQIRSVFVPMAIFMLHEVLNKTAMWMEQVVHDTVDQFGDASPDMLFTLFSTFDDSEEVTARMLKTSPAAPAYWHKKAVSMASIVANDDHELHEAVGDKDIQKLLGLVADSQVKYIECSDADALFDL</sequence>
<dbReference type="PANTHER" id="PTHR13003">
    <property type="entry name" value="NUP107-RELATED"/>
    <property type="match status" value="1"/>
</dbReference>
<dbReference type="GO" id="GO:0015031">
    <property type="term" value="P:protein transport"/>
    <property type="evidence" value="ECO:0007669"/>
    <property type="project" value="UniProtKB-KW"/>
</dbReference>
<dbReference type="Gene3D" id="1.10.3450.20">
    <property type="match status" value="1"/>
</dbReference>
<dbReference type="AlphaFoldDB" id="A0ABD3PUI4"/>
<keyword evidence="1 7" id="KW-0813">Transport</keyword>